<keyword evidence="3" id="KW-1185">Reference proteome</keyword>
<feature type="transmembrane region" description="Helical" evidence="1">
    <location>
        <begin position="87"/>
        <end position="105"/>
    </location>
</feature>
<keyword evidence="1" id="KW-0472">Membrane</keyword>
<organism evidence="2 3">
    <name type="scientific">Candidatus Paraluminiphilus aquimaris</name>
    <dbReference type="NCBI Taxonomy" id="2518994"/>
    <lineage>
        <taxon>Bacteria</taxon>
        <taxon>Pseudomonadati</taxon>
        <taxon>Pseudomonadota</taxon>
        <taxon>Gammaproteobacteria</taxon>
        <taxon>Cellvibrionales</taxon>
        <taxon>Halieaceae</taxon>
        <taxon>Candidatus Paraluminiphilus</taxon>
    </lineage>
</organism>
<feature type="transmembrane region" description="Helical" evidence="1">
    <location>
        <begin position="144"/>
        <end position="163"/>
    </location>
</feature>
<gene>
    <name evidence="2" type="ORF">E0F26_03345</name>
</gene>
<keyword evidence="1" id="KW-1133">Transmembrane helix</keyword>
<protein>
    <submittedName>
        <fullName evidence="2">Uncharacterized protein</fullName>
    </submittedName>
</protein>
<feature type="transmembrane region" description="Helical" evidence="1">
    <location>
        <begin position="112"/>
        <end position="132"/>
    </location>
</feature>
<evidence type="ECO:0000256" key="1">
    <source>
        <dbReference type="SAM" id="Phobius"/>
    </source>
</evidence>
<dbReference type="RefSeq" id="WP_279242634.1">
    <property type="nucleotide sequence ID" value="NZ_CP036501.1"/>
</dbReference>
<accession>A0ABY6Q4N0</accession>
<evidence type="ECO:0000313" key="2">
    <source>
        <dbReference type="EMBL" id="UZP73836.1"/>
    </source>
</evidence>
<reference evidence="2 3" key="1">
    <citation type="submission" date="2019-02" db="EMBL/GenBank/DDBJ databases">
        <title>Halieaceae_genomes.</title>
        <authorList>
            <person name="Li S.-H."/>
        </authorList>
    </citation>
    <scope>NUCLEOTIDE SEQUENCE [LARGE SCALE GENOMIC DNA]</scope>
    <source>
        <strain evidence="2 3">JH123</strain>
    </source>
</reference>
<sequence length="175" mass="19589">MADSNDNQSKHVLTQAEYEALLNAPRELTLSTYQEVLTNKTLAFKVYFFLISGITASYLIAYFLGGLDAHLTYGWSSVAEDHQLHKLRFALGFVMLATLHGLLLLRQRLYTAGLCAASIVIYFFASSISRLIEYDVAIADPAFLLLYSAIHLSIIALTVLLALEDERSFESEWSL</sequence>
<dbReference type="Proteomes" id="UP001317963">
    <property type="component" value="Chromosome"/>
</dbReference>
<evidence type="ECO:0000313" key="3">
    <source>
        <dbReference type="Proteomes" id="UP001317963"/>
    </source>
</evidence>
<keyword evidence="1" id="KW-0812">Transmembrane</keyword>
<feature type="transmembrane region" description="Helical" evidence="1">
    <location>
        <begin position="46"/>
        <end position="67"/>
    </location>
</feature>
<name>A0ABY6Q4N0_9GAMM</name>
<dbReference type="EMBL" id="CP036501">
    <property type="protein sequence ID" value="UZP73836.1"/>
    <property type="molecule type" value="Genomic_DNA"/>
</dbReference>
<proteinExistence type="predicted"/>